<name>A0AAE1HCJ0_9NEOP</name>
<reference evidence="1" key="1">
    <citation type="submission" date="2021-07" db="EMBL/GenBank/DDBJ databases">
        <authorList>
            <person name="Catto M.A."/>
            <person name="Jacobson A."/>
            <person name="Kennedy G."/>
            <person name="Labadie P."/>
            <person name="Hunt B.G."/>
            <person name="Srinivasan R."/>
        </authorList>
    </citation>
    <scope>NUCLEOTIDE SEQUENCE</scope>
    <source>
        <strain evidence="1">PL_HMW_Pooled</strain>
        <tissue evidence="1">Head</tissue>
    </source>
</reference>
<accession>A0AAE1HCJ0</accession>
<protein>
    <submittedName>
        <fullName evidence="1">Polyribonucleotide nucleotidyltransferase</fullName>
    </submittedName>
</protein>
<organism evidence="1 2">
    <name type="scientific">Frankliniella fusca</name>
    <dbReference type="NCBI Taxonomy" id="407009"/>
    <lineage>
        <taxon>Eukaryota</taxon>
        <taxon>Metazoa</taxon>
        <taxon>Ecdysozoa</taxon>
        <taxon>Arthropoda</taxon>
        <taxon>Hexapoda</taxon>
        <taxon>Insecta</taxon>
        <taxon>Pterygota</taxon>
        <taxon>Neoptera</taxon>
        <taxon>Paraneoptera</taxon>
        <taxon>Thysanoptera</taxon>
        <taxon>Terebrantia</taxon>
        <taxon>Thripoidea</taxon>
        <taxon>Thripidae</taxon>
        <taxon>Frankliniella</taxon>
    </lineage>
</organism>
<evidence type="ECO:0000313" key="1">
    <source>
        <dbReference type="EMBL" id="KAK3917940.1"/>
    </source>
</evidence>
<comment type="caution">
    <text evidence="1">The sequence shown here is derived from an EMBL/GenBank/DDBJ whole genome shotgun (WGS) entry which is preliminary data.</text>
</comment>
<dbReference type="EMBL" id="JAHWGI010000811">
    <property type="protein sequence ID" value="KAK3917940.1"/>
    <property type="molecule type" value="Genomic_DNA"/>
</dbReference>
<sequence>MHLEVTFSLNPCVPHTRRLLFNSADKYSVNNIRYKMNKQTSKKTHQQFYGTVLLKSIRGNEKENLDYVKLICQYFTKMYSKLAIWDRNDFLII</sequence>
<reference evidence="1" key="2">
    <citation type="journal article" date="2023" name="BMC Genomics">
        <title>Pest status, molecular evolution, and epigenetic factors derived from the genome assembly of Frankliniella fusca, a thysanopteran phytovirus vector.</title>
        <authorList>
            <person name="Catto M.A."/>
            <person name="Labadie P.E."/>
            <person name="Jacobson A.L."/>
            <person name="Kennedy G.G."/>
            <person name="Srinivasan R."/>
            <person name="Hunt B.G."/>
        </authorList>
    </citation>
    <scope>NUCLEOTIDE SEQUENCE</scope>
    <source>
        <strain evidence="1">PL_HMW_Pooled</strain>
    </source>
</reference>
<proteinExistence type="predicted"/>
<keyword evidence="2" id="KW-1185">Reference proteome</keyword>
<gene>
    <name evidence="1" type="ORF">KUF71_007362</name>
</gene>
<dbReference type="AlphaFoldDB" id="A0AAE1HCJ0"/>
<evidence type="ECO:0000313" key="2">
    <source>
        <dbReference type="Proteomes" id="UP001219518"/>
    </source>
</evidence>
<dbReference type="Proteomes" id="UP001219518">
    <property type="component" value="Unassembled WGS sequence"/>
</dbReference>